<comment type="subunit">
    <text evidence="9">Homodimer.</text>
</comment>
<keyword evidence="5 9" id="KW-0949">S-adenosyl-L-methionine</keyword>
<dbReference type="RefSeq" id="WP_138563711.1">
    <property type="nucleotide sequence ID" value="NZ_CP040602.1"/>
</dbReference>
<comment type="cofactor">
    <cofactor evidence="1 9">
        <name>pyridoxal 5'-phosphate</name>
        <dbReference type="ChEBI" id="CHEBI:597326"/>
    </cofactor>
</comment>
<feature type="binding site" evidence="9">
    <location>
        <position position="286"/>
    </location>
    <ligand>
        <name>substrate</name>
    </ligand>
</feature>
<keyword evidence="7 9" id="KW-0663">Pyridoxal phosphate</keyword>
<reference evidence="10 11" key="1">
    <citation type="submission" date="2019-05" db="EMBL/GenBank/DDBJ databases">
        <title>Thiomicrorhabdus sediminis sp. nov, a novel sulfur-oxidizing bacterium isolated from coastal sediment.</title>
        <authorList>
            <person name="Liu X."/>
        </authorList>
    </citation>
    <scope>NUCLEOTIDE SEQUENCE [LARGE SCALE GENOMIC DNA]</scope>
    <source>
        <strain evidence="10 11">G1</strain>
    </source>
</reference>
<dbReference type="UniPathway" id="UPA00078">
    <property type="reaction ID" value="UER00160"/>
</dbReference>
<evidence type="ECO:0000256" key="6">
    <source>
        <dbReference type="ARBA" id="ARBA00022756"/>
    </source>
</evidence>
<comment type="pathway">
    <text evidence="2 9">Cofactor biosynthesis; biotin biosynthesis; 7,8-diaminononanoate from 8-amino-7-oxononanoate (SAM route): step 1/1.</text>
</comment>
<dbReference type="EMBL" id="CP040602">
    <property type="protein sequence ID" value="QCU89393.1"/>
    <property type="molecule type" value="Genomic_DNA"/>
</dbReference>
<dbReference type="Proteomes" id="UP000304864">
    <property type="component" value="Chromosome"/>
</dbReference>
<feature type="site" description="Participates in the substrate recognition with KAPA and in a stacking interaction with the adenine ring of SAM" evidence="9">
    <location>
        <position position="28"/>
    </location>
</feature>
<dbReference type="InterPro" id="IPR005815">
    <property type="entry name" value="BioA"/>
</dbReference>
<dbReference type="Gene3D" id="3.40.640.10">
    <property type="entry name" value="Type I PLP-dependent aspartate aminotransferase-like (Major domain)"/>
    <property type="match status" value="1"/>
</dbReference>
<gene>
    <name evidence="9" type="primary">bioA</name>
    <name evidence="10" type="ORF">FE785_01465</name>
</gene>
<dbReference type="HAMAP" id="MF_00834">
    <property type="entry name" value="BioA"/>
    <property type="match status" value="1"/>
</dbReference>
<evidence type="ECO:0000256" key="8">
    <source>
        <dbReference type="ARBA" id="ARBA00048449"/>
    </source>
</evidence>
<feature type="binding site" evidence="9">
    <location>
        <position position="403"/>
    </location>
    <ligand>
        <name>substrate</name>
    </ligand>
</feature>
<dbReference type="GO" id="GO:0005737">
    <property type="term" value="C:cytoplasm"/>
    <property type="evidence" value="ECO:0007669"/>
    <property type="project" value="UniProtKB-SubCell"/>
</dbReference>
<dbReference type="CDD" id="cd00610">
    <property type="entry name" value="OAT_like"/>
    <property type="match status" value="1"/>
</dbReference>
<dbReference type="InterPro" id="IPR049704">
    <property type="entry name" value="Aminotrans_3_PPA_site"/>
</dbReference>
<dbReference type="KEGG" id="thig:FE785_01465"/>
<comment type="similarity">
    <text evidence="9">Belongs to the class-III pyridoxal-phosphate-dependent aminotransferase family. BioA subfamily.</text>
</comment>
<keyword evidence="4 9" id="KW-0808">Transferase</keyword>
<dbReference type="EC" id="2.6.1.62" evidence="9"/>
<evidence type="ECO:0000256" key="9">
    <source>
        <dbReference type="HAMAP-Rule" id="MF_00834"/>
    </source>
</evidence>
<dbReference type="NCBIfam" id="TIGR00508">
    <property type="entry name" value="bioA"/>
    <property type="match status" value="1"/>
</dbReference>
<dbReference type="NCBIfam" id="NF004624">
    <property type="entry name" value="PRK05964.1"/>
    <property type="match status" value="1"/>
</dbReference>
<keyword evidence="9" id="KW-0963">Cytoplasm</keyword>
<name>A0A4V1HHL0_9GAMM</name>
<dbReference type="SUPFAM" id="SSF53383">
    <property type="entry name" value="PLP-dependent transferases"/>
    <property type="match status" value="1"/>
</dbReference>
<evidence type="ECO:0000256" key="7">
    <source>
        <dbReference type="ARBA" id="ARBA00022898"/>
    </source>
</evidence>
<comment type="function">
    <text evidence="9">Catalyzes the transfer of the alpha-amino group from S-adenosyl-L-methionine (SAM) to 7-keto-8-aminopelargonic acid (KAPA) to form 7,8-diaminopelargonic acid (DAPA). It is the only aminotransferase known to utilize SAM as an amino donor.</text>
</comment>
<dbReference type="OrthoDB" id="9801052at2"/>
<dbReference type="PANTHER" id="PTHR42684">
    <property type="entry name" value="ADENOSYLMETHIONINE-8-AMINO-7-OXONONANOATE AMINOTRANSFERASE"/>
    <property type="match status" value="1"/>
</dbReference>
<dbReference type="Gene3D" id="3.90.1150.10">
    <property type="entry name" value="Aspartate Aminotransferase, domain 1"/>
    <property type="match status" value="1"/>
</dbReference>
<dbReference type="AlphaFoldDB" id="A0A4V1HHL0"/>
<evidence type="ECO:0000256" key="3">
    <source>
        <dbReference type="ARBA" id="ARBA00022576"/>
    </source>
</evidence>
<keyword evidence="11" id="KW-1185">Reference proteome</keyword>
<dbReference type="PROSITE" id="PS00600">
    <property type="entry name" value="AA_TRANSFER_CLASS_3"/>
    <property type="match status" value="1"/>
</dbReference>
<feature type="binding site" evidence="9">
    <location>
        <begin position="123"/>
        <end position="124"/>
    </location>
    <ligand>
        <name>pyridoxal 5'-phosphate</name>
        <dbReference type="ChEBI" id="CHEBI:597326"/>
    </ligand>
</feature>
<organism evidence="10 11">
    <name type="scientific">Thiomicrorhabdus sediminis</name>
    <dbReference type="NCBI Taxonomy" id="2580412"/>
    <lineage>
        <taxon>Bacteria</taxon>
        <taxon>Pseudomonadati</taxon>
        <taxon>Pseudomonadota</taxon>
        <taxon>Gammaproteobacteria</taxon>
        <taxon>Thiotrichales</taxon>
        <taxon>Piscirickettsiaceae</taxon>
        <taxon>Thiomicrorhabdus</taxon>
    </lineage>
</organism>
<sequence>MSQSTTHQLSQHWQELLDYDQQHIWHPYAQSPSQIPAIGVAKTQGSIITLADGRELVDGMSSWWATLHGYNHPAITAAMKNQIDTMPHIMFGGLTHEPAIELSRRLVELTPQGLDKVFISDSGSVAVEVAMKIALQYWISQDKPQKHKLMTVKNGYHGDTFATMAVCDPVNGMHSLFKEVLPQHHFCDAPQMGFDANSDNEDINQVRQMLEQYHQETAAFIIEPIVQGAGGMRFYRPDYLKQLRALCDEFDVLLIADEIATGFGRTGKLFACEWAGISPDIITLGKTLTGGHISLAATLASTHIAETLNSGNPGILAHGPTFMGNPLACAAAVANIDVLLASDWQANIQRIEQHFNDTLLPLKELDGVADVRVLGAIGVIELERSDLGPAVQAAAIENGIWLRPFGKLVYTMPAYNINNHNLRILSSGITKAILNLNM</sequence>
<comment type="subcellular location">
    <subcellularLocation>
        <location evidence="9">Cytoplasm</location>
    </subcellularLocation>
</comment>
<dbReference type="GO" id="GO:0009102">
    <property type="term" value="P:biotin biosynthetic process"/>
    <property type="evidence" value="ECO:0007669"/>
    <property type="project" value="UniProtKB-UniRule"/>
</dbReference>
<evidence type="ECO:0000256" key="5">
    <source>
        <dbReference type="ARBA" id="ARBA00022691"/>
    </source>
</evidence>
<dbReference type="InterPro" id="IPR015422">
    <property type="entry name" value="PyrdxlP-dep_Trfase_small"/>
</dbReference>
<accession>A0A4V1HHL0</accession>
<evidence type="ECO:0000313" key="10">
    <source>
        <dbReference type="EMBL" id="QCU89393.1"/>
    </source>
</evidence>
<dbReference type="InterPro" id="IPR015424">
    <property type="entry name" value="PyrdxlP-dep_Trfase"/>
</dbReference>
<dbReference type="FunFam" id="3.40.640.10:FF:000041">
    <property type="entry name" value="Adenosylmethionine-8-amino-7-oxononanoate aminotransferase"/>
    <property type="match status" value="1"/>
</dbReference>
<dbReference type="InterPro" id="IPR015421">
    <property type="entry name" value="PyrdxlP-dep_Trfase_major"/>
</dbReference>
<dbReference type="GO" id="GO:0030170">
    <property type="term" value="F:pyridoxal phosphate binding"/>
    <property type="evidence" value="ECO:0007669"/>
    <property type="project" value="UniProtKB-UniRule"/>
</dbReference>
<keyword evidence="3 9" id="KW-0032">Aminotransferase</keyword>
<keyword evidence="6 9" id="KW-0093">Biotin biosynthesis</keyword>
<protein>
    <recommendedName>
        <fullName evidence="9">Adenosylmethionine-8-amino-7-oxononanoate aminotransferase</fullName>
        <ecNumber evidence="9">2.6.1.62</ecNumber>
    </recommendedName>
    <alternativeName>
        <fullName evidence="9">7,8-diamino-pelargonic acid aminotransferase</fullName>
        <shortName evidence="9">DAPA AT</shortName>
        <shortName evidence="9">DAPA aminotransferase</shortName>
    </alternativeName>
    <alternativeName>
        <fullName evidence="9">7,8-diaminononanoate synthase</fullName>
        <shortName evidence="9">DANS</shortName>
    </alternativeName>
    <alternativeName>
        <fullName evidence="9">Diaminopelargonic acid synthase</fullName>
    </alternativeName>
</protein>
<feature type="binding site" evidence="9">
    <location>
        <position position="257"/>
    </location>
    <ligand>
        <name>pyridoxal 5'-phosphate</name>
        <dbReference type="ChEBI" id="CHEBI:597326"/>
    </ligand>
</feature>
<feature type="binding site" evidence="9">
    <location>
        <position position="63"/>
    </location>
    <ligand>
        <name>substrate</name>
    </ligand>
</feature>
<comment type="catalytic activity">
    <reaction evidence="8 9">
        <text>(8S)-8-amino-7-oxononanoate + S-adenosyl-L-methionine = S-adenosyl-4-methylsulfanyl-2-oxobutanoate + (7R,8S)-7,8-diammoniononanoate</text>
        <dbReference type="Rhea" id="RHEA:16861"/>
        <dbReference type="ChEBI" id="CHEBI:16490"/>
        <dbReference type="ChEBI" id="CHEBI:59789"/>
        <dbReference type="ChEBI" id="CHEBI:149468"/>
        <dbReference type="ChEBI" id="CHEBI:149469"/>
        <dbReference type="EC" id="2.6.1.62"/>
    </reaction>
</comment>
<feature type="binding site" evidence="9">
    <location>
        <begin position="320"/>
        <end position="321"/>
    </location>
    <ligand>
        <name>pyridoxal 5'-phosphate</name>
        <dbReference type="ChEBI" id="CHEBI:597326"/>
    </ligand>
</feature>
<evidence type="ECO:0000256" key="4">
    <source>
        <dbReference type="ARBA" id="ARBA00022679"/>
    </source>
</evidence>
<dbReference type="PANTHER" id="PTHR42684:SF17">
    <property type="entry name" value="ADENOSYLMETHIONINE-8-AMINO-7-OXONONANOATE AMINOTRANSFERASE"/>
    <property type="match status" value="1"/>
</dbReference>
<proteinExistence type="inferred from homology"/>
<feature type="binding site" evidence="9">
    <location>
        <position position="156"/>
    </location>
    <ligand>
        <name>substrate</name>
    </ligand>
</feature>
<feature type="modified residue" description="N6-(pyridoxal phosphate)lysine" evidence="9">
    <location>
        <position position="286"/>
    </location>
</feature>
<evidence type="ECO:0000313" key="11">
    <source>
        <dbReference type="Proteomes" id="UP000304864"/>
    </source>
</evidence>
<dbReference type="Pfam" id="PF00202">
    <property type="entry name" value="Aminotran_3"/>
    <property type="match status" value="1"/>
</dbReference>
<evidence type="ECO:0000256" key="2">
    <source>
        <dbReference type="ARBA" id="ARBA00005063"/>
    </source>
</evidence>
<feature type="binding site" evidence="9">
    <location>
        <position position="319"/>
    </location>
    <ligand>
        <name>substrate</name>
    </ligand>
</feature>
<dbReference type="InterPro" id="IPR005814">
    <property type="entry name" value="Aminotrans_3"/>
</dbReference>
<evidence type="ECO:0000256" key="1">
    <source>
        <dbReference type="ARBA" id="ARBA00001933"/>
    </source>
</evidence>
<dbReference type="GO" id="GO:0004015">
    <property type="term" value="F:adenosylmethionine-8-amino-7-oxononanoate transaminase activity"/>
    <property type="evidence" value="ECO:0007669"/>
    <property type="project" value="UniProtKB-UniRule"/>
</dbReference>